<feature type="region of interest" description="Disordered" evidence="5">
    <location>
        <begin position="46"/>
        <end position="73"/>
    </location>
</feature>
<dbReference type="Pfam" id="PF00041">
    <property type="entry name" value="fn3"/>
    <property type="match status" value="1"/>
</dbReference>
<reference evidence="8 9" key="1">
    <citation type="journal article" date="2019" name="Int. J. Syst. Evol. Microbiol.">
        <title>The Global Catalogue of Microorganisms (GCM) 10K type strain sequencing project: providing services to taxonomists for standard genome sequencing and annotation.</title>
        <authorList>
            <consortium name="The Broad Institute Genomics Platform"/>
            <consortium name="The Broad Institute Genome Sequencing Center for Infectious Disease"/>
            <person name="Wu L."/>
            <person name="Ma J."/>
        </authorList>
    </citation>
    <scope>NUCLEOTIDE SEQUENCE [LARGE SCALE GENOMIC DNA]</scope>
    <source>
        <strain evidence="8 9">JCM 15577</strain>
    </source>
</reference>
<evidence type="ECO:0000256" key="1">
    <source>
        <dbReference type="ARBA" id="ARBA00022729"/>
    </source>
</evidence>
<feature type="compositionally biased region" description="Pro residues" evidence="5">
    <location>
        <begin position="371"/>
        <end position="385"/>
    </location>
</feature>
<dbReference type="RefSeq" id="WP_344072091.1">
    <property type="nucleotide sequence ID" value="NZ_BAAAPL010000002.1"/>
</dbReference>
<dbReference type="InterPro" id="IPR004302">
    <property type="entry name" value="Cellulose/chitin-bd_N"/>
</dbReference>
<dbReference type="InterPro" id="IPR003610">
    <property type="entry name" value="CBM5/12"/>
</dbReference>
<evidence type="ECO:0000313" key="9">
    <source>
        <dbReference type="Proteomes" id="UP001501690"/>
    </source>
</evidence>
<dbReference type="SUPFAM" id="SSF81296">
    <property type="entry name" value="E set domains"/>
    <property type="match status" value="1"/>
</dbReference>
<dbReference type="InterPro" id="IPR013783">
    <property type="entry name" value="Ig-like_fold"/>
</dbReference>
<keyword evidence="8" id="KW-0503">Monooxygenase</keyword>
<feature type="chain" id="PRO_5046689849" evidence="6">
    <location>
        <begin position="24"/>
        <end position="451"/>
    </location>
</feature>
<feature type="compositionally biased region" description="Polar residues" evidence="5">
    <location>
        <begin position="298"/>
        <end position="307"/>
    </location>
</feature>
<dbReference type="PANTHER" id="PTHR34823">
    <property type="entry name" value="GLCNAC-BINDING PROTEIN A"/>
    <property type="match status" value="1"/>
</dbReference>
<dbReference type="SUPFAM" id="SSF51055">
    <property type="entry name" value="Carbohydrate binding domain"/>
    <property type="match status" value="1"/>
</dbReference>
<feature type="domain" description="Fibronectin type-III" evidence="7">
    <location>
        <begin position="223"/>
        <end position="310"/>
    </location>
</feature>
<dbReference type="GO" id="GO:0004497">
    <property type="term" value="F:monooxygenase activity"/>
    <property type="evidence" value="ECO:0007669"/>
    <property type="project" value="UniProtKB-KW"/>
</dbReference>
<evidence type="ECO:0000259" key="7">
    <source>
        <dbReference type="PROSITE" id="PS50853"/>
    </source>
</evidence>
<dbReference type="SMART" id="SM00495">
    <property type="entry name" value="ChtBD3"/>
    <property type="match status" value="2"/>
</dbReference>
<evidence type="ECO:0000256" key="5">
    <source>
        <dbReference type="SAM" id="MobiDB-lite"/>
    </source>
</evidence>
<dbReference type="InterPro" id="IPR036116">
    <property type="entry name" value="FN3_sf"/>
</dbReference>
<keyword evidence="9" id="KW-1185">Reference proteome</keyword>
<keyword evidence="4" id="KW-0624">Polysaccharide degradation</keyword>
<dbReference type="SUPFAM" id="SSF49265">
    <property type="entry name" value="Fibronectin type III"/>
    <property type="match status" value="1"/>
</dbReference>
<keyword evidence="4" id="KW-0119">Carbohydrate metabolism</keyword>
<evidence type="ECO:0000313" key="8">
    <source>
        <dbReference type="EMBL" id="GAA1701826.1"/>
    </source>
</evidence>
<keyword evidence="3" id="KW-0326">Glycosidase</keyword>
<dbReference type="InterPro" id="IPR051024">
    <property type="entry name" value="GlcNAc_Chitin_IntDeg"/>
</dbReference>
<organism evidence="8 9">
    <name type="scientific">Microbacterium sediminicola</name>
    <dbReference type="NCBI Taxonomy" id="415210"/>
    <lineage>
        <taxon>Bacteria</taxon>
        <taxon>Bacillati</taxon>
        <taxon>Actinomycetota</taxon>
        <taxon>Actinomycetes</taxon>
        <taxon>Micrococcales</taxon>
        <taxon>Microbacteriaceae</taxon>
        <taxon>Microbacterium</taxon>
    </lineage>
</organism>
<dbReference type="Gene3D" id="2.10.10.20">
    <property type="entry name" value="Carbohydrate-binding module superfamily 5/12"/>
    <property type="match status" value="2"/>
</dbReference>
<feature type="compositionally biased region" description="Acidic residues" evidence="5">
    <location>
        <begin position="386"/>
        <end position="396"/>
    </location>
</feature>
<feature type="signal peptide" evidence="6">
    <location>
        <begin position="1"/>
        <end position="23"/>
    </location>
</feature>
<accession>A0ABN2IBJ6</accession>
<evidence type="ECO:0000256" key="6">
    <source>
        <dbReference type="SAM" id="SignalP"/>
    </source>
</evidence>
<dbReference type="CDD" id="cd21177">
    <property type="entry name" value="LPMO_AA10"/>
    <property type="match status" value="1"/>
</dbReference>
<feature type="region of interest" description="Disordered" evidence="5">
    <location>
        <begin position="298"/>
        <end position="317"/>
    </location>
</feature>
<name>A0ABN2IBJ6_9MICO</name>
<evidence type="ECO:0000256" key="4">
    <source>
        <dbReference type="ARBA" id="ARBA00023326"/>
    </source>
</evidence>
<gene>
    <name evidence="8" type="ORF">GCM10009808_19760</name>
</gene>
<dbReference type="PANTHER" id="PTHR34823:SF1">
    <property type="entry name" value="CHITIN-BINDING TYPE-4 DOMAIN-CONTAINING PROTEIN"/>
    <property type="match status" value="1"/>
</dbReference>
<dbReference type="InterPro" id="IPR003961">
    <property type="entry name" value="FN3_dom"/>
</dbReference>
<dbReference type="Pfam" id="PF03067">
    <property type="entry name" value="LPMO_10"/>
    <property type="match status" value="1"/>
</dbReference>
<evidence type="ECO:0000256" key="2">
    <source>
        <dbReference type="ARBA" id="ARBA00022801"/>
    </source>
</evidence>
<dbReference type="Proteomes" id="UP001501690">
    <property type="component" value="Unassembled WGS sequence"/>
</dbReference>
<proteinExistence type="predicted"/>
<protein>
    <submittedName>
        <fullName evidence="8">Lytic polysaccharide monooxygenase</fullName>
    </submittedName>
</protein>
<evidence type="ECO:0000256" key="3">
    <source>
        <dbReference type="ARBA" id="ARBA00023295"/>
    </source>
</evidence>
<feature type="region of interest" description="Disordered" evidence="5">
    <location>
        <begin position="197"/>
        <end position="218"/>
    </location>
</feature>
<dbReference type="EMBL" id="BAAAPL010000002">
    <property type="protein sequence ID" value="GAA1701826.1"/>
    <property type="molecule type" value="Genomic_DNA"/>
</dbReference>
<comment type="caution">
    <text evidence="8">The sequence shown here is derived from an EMBL/GenBank/DDBJ whole genome shotgun (WGS) entry which is preliminary data.</text>
</comment>
<keyword evidence="1 6" id="KW-0732">Signal</keyword>
<feature type="compositionally biased region" description="Pro residues" evidence="5">
    <location>
        <begin position="202"/>
        <end position="212"/>
    </location>
</feature>
<dbReference type="InterPro" id="IPR036573">
    <property type="entry name" value="CBM_sf_5/12"/>
</dbReference>
<dbReference type="Gene3D" id="2.60.40.10">
    <property type="entry name" value="Immunoglobulins"/>
    <property type="match status" value="1"/>
</dbReference>
<keyword evidence="8" id="KW-0560">Oxidoreductase</keyword>
<dbReference type="PROSITE" id="PS50853">
    <property type="entry name" value="FN3"/>
    <property type="match status" value="1"/>
</dbReference>
<dbReference type="InterPro" id="IPR014756">
    <property type="entry name" value="Ig_E-set"/>
</dbReference>
<dbReference type="SMART" id="SM00060">
    <property type="entry name" value="FN3"/>
    <property type="match status" value="1"/>
</dbReference>
<keyword evidence="2" id="KW-0378">Hydrolase</keyword>
<feature type="region of interest" description="Disordered" evidence="5">
    <location>
        <begin position="365"/>
        <end position="412"/>
    </location>
</feature>
<dbReference type="CDD" id="cd00063">
    <property type="entry name" value="FN3"/>
    <property type="match status" value="1"/>
</dbReference>
<sequence>MRRIRVSLASLATAGLVAALLVAAPSAASGHGYVSGDVVARAAASQNTNRGTVAYEPQSLEGPKGFPEGGPADGQLASAGGLFGGTLDEQSEDRWWKNEVTTGDLTITWTFTAAHRTSEFRYYITTPGWDANDPLDRGDFVLLATVPHDGSAASTNPSHTVTIPADYSGYHVIYAVWDIADTSNAFYNTIDLSITPADGSPTPTPTVEPTPEPTESEEPAVAAVTGLHIMERSDTTMQLMWTSSADAASYRVSRTAPNGTVTTGSTTATMFDDSGLSASTTYTYRVWAVASDGTLSDPATVTGTTSAAPVDEESSASYPTWSSTAAYTRGDVVEYGGVVYQAVQSYQGVGDPNWITALALWTPVTDTPAPADSPAPEPTTSPEPEPTVEPEPEPEPEPTVPPTMIPVWDPRGTYAAGDQVTWQGTTYVAVQGYAGYGDPNWITALSLWRPL</sequence>
<dbReference type="CDD" id="cd12215">
    <property type="entry name" value="ChiC_BD"/>
    <property type="match status" value="1"/>
</dbReference>
<dbReference type="Gene3D" id="2.70.50.50">
    <property type="entry name" value="chitin-binding protein cbp21"/>
    <property type="match status" value="1"/>
</dbReference>